<comment type="subcellular location">
    <subcellularLocation>
        <location evidence="1">Cell membrane</location>
        <topology evidence="1">Multi-pass membrane protein</topology>
    </subcellularLocation>
</comment>
<dbReference type="PIRSF" id="PIRSF006324">
    <property type="entry name" value="LeuE"/>
    <property type="match status" value="1"/>
</dbReference>
<evidence type="ECO:0000256" key="1">
    <source>
        <dbReference type="ARBA" id="ARBA00004651"/>
    </source>
</evidence>
<dbReference type="PANTHER" id="PTHR30086:SF14">
    <property type="entry name" value="HOMOSERINE_HOMOSERINE LACTONE EFFLUX PROTEIN"/>
    <property type="match status" value="1"/>
</dbReference>
<keyword evidence="4 6" id="KW-1133">Transmembrane helix</keyword>
<organism evidence="7 8">
    <name type="scientific">Arthrobacter bambusae</name>
    <dbReference type="NCBI Taxonomy" id="1338426"/>
    <lineage>
        <taxon>Bacteria</taxon>
        <taxon>Bacillati</taxon>
        <taxon>Actinomycetota</taxon>
        <taxon>Actinomycetes</taxon>
        <taxon>Micrococcales</taxon>
        <taxon>Micrococcaceae</taxon>
        <taxon>Arthrobacter</taxon>
    </lineage>
</organism>
<evidence type="ECO:0000313" key="7">
    <source>
        <dbReference type="EMBL" id="MET4539330.1"/>
    </source>
</evidence>
<comment type="caution">
    <text evidence="7">The sequence shown here is derived from an EMBL/GenBank/DDBJ whole genome shotgun (WGS) entry which is preliminary data.</text>
</comment>
<proteinExistence type="predicted"/>
<keyword evidence="5 6" id="KW-0472">Membrane</keyword>
<feature type="transmembrane region" description="Helical" evidence="6">
    <location>
        <begin position="40"/>
        <end position="64"/>
    </location>
</feature>
<dbReference type="Pfam" id="PF01810">
    <property type="entry name" value="LysE"/>
    <property type="match status" value="1"/>
</dbReference>
<evidence type="ECO:0000256" key="5">
    <source>
        <dbReference type="ARBA" id="ARBA00023136"/>
    </source>
</evidence>
<reference evidence="7 8" key="1">
    <citation type="submission" date="2024-06" db="EMBL/GenBank/DDBJ databases">
        <title>Sorghum-associated microbial communities from plants grown in Nebraska, USA.</title>
        <authorList>
            <person name="Schachtman D."/>
        </authorList>
    </citation>
    <scope>NUCLEOTIDE SEQUENCE [LARGE SCALE GENOMIC DNA]</scope>
    <source>
        <strain evidence="7 8">3552</strain>
    </source>
</reference>
<feature type="transmembrane region" description="Helical" evidence="6">
    <location>
        <begin position="118"/>
        <end position="139"/>
    </location>
</feature>
<gene>
    <name evidence="7" type="ORF">ABIE37_001102</name>
</gene>
<keyword evidence="8" id="KW-1185">Reference proteome</keyword>
<feature type="transmembrane region" description="Helical" evidence="6">
    <location>
        <begin position="6"/>
        <end position="28"/>
    </location>
</feature>
<evidence type="ECO:0000313" key="8">
    <source>
        <dbReference type="Proteomes" id="UP001549307"/>
    </source>
</evidence>
<keyword evidence="3 6" id="KW-0812">Transmembrane</keyword>
<sequence>MQFSLWLALVGAGTLISFTPGAGAIFTMSNSLNSGFRRSIWGILGQQVALVIHIVIVALGVGVLVSSSPVIFNVIRYAGAAYLVYLGIRQFLRKPDLDEEEVAEKKNESALSMFQRGIWVNLLNPKAIVFFLAFMPQFIRPDQPLLQQYAVLTTTVIIIDILVMWFFFAFAARSFQRFTHDVRGQQVLNRVFGCLFVLVGILLAVIH</sequence>
<keyword evidence="2" id="KW-1003">Cell membrane</keyword>
<feature type="transmembrane region" description="Helical" evidence="6">
    <location>
        <begin position="187"/>
        <end position="206"/>
    </location>
</feature>
<name>A0ABV2P3J0_9MICC</name>
<protein>
    <submittedName>
        <fullName evidence="7">Homoserine/homoserine lactone efflux protein</fullName>
    </submittedName>
</protein>
<dbReference type="RefSeq" id="WP_354227468.1">
    <property type="nucleotide sequence ID" value="NZ_JBEPSN010000002.1"/>
</dbReference>
<dbReference type="PANTHER" id="PTHR30086">
    <property type="entry name" value="ARGININE EXPORTER PROTEIN ARGO"/>
    <property type="match status" value="1"/>
</dbReference>
<dbReference type="InterPro" id="IPR001123">
    <property type="entry name" value="LeuE-type"/>
</dbReference>
<dbReference type="EMBL" id="JBEPSN010000002">
    <property type="protein sequence ID" value="MET4539330.1"/>
    <property type="molecule type" value="Genomic_DNA"/>
</dbReference>
<feature type="transmembrane region" description="Helical" evidence="6">
    <location>
        <begin position="151"/>
        <end position="175"/>
    </location>
</feature>
<evidence type="ECO:0000256" key="6">
    <source>
        <dbReference type="SAM" id="Phobius"/>
    </source>
</evidence>
<evidence type="ECO:0000256" key="4">
    <source>
        <dbReference type="ARBA" id="ARBA00022989"/>
    </source>
</evidence>
<accession>A0ABV2P3J0</accession>
<evidence type="ECO:0000256" key="3">
    <source>
        <dbReference type="ARBA" id="ARBA00022692"/>
    </source>
</evidence>
<evidence type="ECO:0000256" key="2">
    <source>
        <dbReference type="ARBA" id="ARBA00022475"/>
    </source>
</evidence>
<dbReference type="GeneID" id="92752057"/>
<dbReference type="Proteomes" id="UP001549307">
    <property type="component" value="Unassembled WGS sequence"/>
</dbReference>